<feature type="domain" description="Helicase C-terminal" evidence="6">
    <location>
        <begin position="64"/>
        <end position="179"/>
    </location>
</feature>
<comment type="catalytic activity">
    <reaction evidence="4">
        <text>Couples ATP hydrolysis with the unwinding of duplex DNA by translocating in the 3'-5' direction.</text>
        <dbReference type="EC" id="5.6.2.4"/>
    </reaction>
</comment>
<protein>
    <recommendedName>
        <fullName evidence="5">DNA 3'-5' helicase</fullName>
        <ecNumber evidence="5">5.6.2.4</ecNumber>
    </recommendedName>
</protein>
<dbReference type="InterPro" id="IPR001650">
    <property type="entry name" value="Helicase_C-like"/>
</dbReference>
<accession>A0A067PZW4</accession>
<evidence type="ECO:0000256" key="2">
    <source>
        <dbReference type="ARBA" id="ARBA00023125"/>
    </source>
</evidence>
<dbReference type="HOGENOM" id="CLU_001103_19_1_1"/>
<dbReference type="InParanoid" id="A0A067PZW4"/>
<dbReference type="PANTHER" id="PTHR13710">
    <property type="entry name" value="DNA HELICASE RECQ FAMILY MEMBER"/>
    <property type="match status" value="1"/>
</dbReference>
<proteinExistence type="inferred from homology"/>
<keyword evidence="2" id="KW-0238">DNA-binding</keyword>
<dbReference type="GO" id="GO:0043138">
    <property type="term" value="F:3'-5' DNA helicase activity"/>
    <property type="evidence" value="ECO:0007669"/>
    <property type="project" value="UniProtKB-EC"/>
</dbReference>
<evidence type="ECO:0000256" key="5">
    <source>
        <dbReference type="ARBA" id="ARBA00034808"/>
    </source>
</evidence>
<dbReference type="SMART" id="SM00490">
    <property type="entry name" value="HELICc"/>
    <property type="match status" value="1"/>
</dbReference>
<evidence type="ECO:0000313" key="7">
    <source>
        <dbReference type="EMBL" id="KDQ56802.1"/>
    </source>
</evidence>
<comment type="similarity">
    <text evidence="1">Belongs to the helicase family. RecQ subfamily.</text>
</comment>
<dbReference type="GO" id="GO:0005694">
    <property type="term" value="C:chromosome"/>
    <property type="evidence" value="ECO:0007669"/>
    <property type="project" value="TreeGrafter"/>
</dbReference>
<name>A0A067PZW4_9AGAM</name>
<gene>
    <name evidence="7" type="ORF">JAAARDRAFT_59046</name>
</gene>
<dbReference type="GO" id="GO:0009378">
    <property type="term" value="F:four-way junction helicase activity"/>
    <property type="evidence" value="ECO:0007669"/>
    <property type="project" value="TreeGrafter"/>
</dbReference>
<dbReference type="Proteomes" id="UP000027265">
    <property type="component" value="Unassembled WGS sequence"/>
</dbReference>
<dbReference type="Pfam" id="PF00271">
    <property type="entry name" value="Helicase_C"/>
    <property type="match status" value="1"/>
</dbReference>
<sequence length="179" mass="19706">MPIGKPIHAFSATLSPQALEDVCEKLNIDLEESFYLNLGNDRPNIATAVVEMNSINDLLALNPLLTDNVTSADDLKKMMVFVNTIELTHTLCRHIRGQLPQQLKKNVAVFHAQMSKRLKARVLRRFCKGKIKILVSTEAAGMGADIPDVEQVIQFGVPSSLSVWLQCAGRAGRSPDIQA</sequence>
<dbReference type="EC" id="5.6.2.4" evidence="5"/>
<dbReference type="EMBL" id="KL197721">
    <property type="protein sequence ID" value="KDQ56802.1"/>
    <property type="molecule type" value="Genomic_DNA"/>
</dbReference>
<evidence type="ECO:0000313" key="8">
    <source>
        <dbReference type="Proteomes" id="UP000027265"/>
    </source>
</evidence>
<dbReference type="AlphaFoldDB" id="A0A067PZW4"/>
<keyword evidence="3" id="KW-0413">Isomerase</keyword>
<dbReference type="GO" id="GO:0005737">
    <property type="term" value="C:cytoplasm"/>
    <property type="evidence" value="ECO:0007669"/>
    <property type="project" value="TreeGrafter"/>
</dbReference>
<dbReference type="GO" id="GO:0003677">
    <property type="term" value="F:DNA binding"/>
    <property type="evidence" value="ECO:0007669"/>
    <property type="project" value="UniProtKB-KW"/>
</dbReference>
<evidence type="ECO:0000259" key="6">
    <source>
        <dbReference type="PROSITE" id="PS51194"/>
    </source>
</evidence>
<reference evidence="8" key="1">
    <citation type="journal article" date="2014" name="Proc. Natl. Acad. Sci. U.S.A.">
        <title>Extensive sampling of basidiomycete genomes demonstrates inadequacy of the white-rot/brown-rot paradigm for wood decay fungi.</title>
        <authorList>
            <person name="Riley R."/>
            <person name="Salamov A.A."/>
            <person name="Brown D.W."/>
            <person name="Nagy L.G."/>
            <person name="Floudas D."/>
            <person name="Held B.W."/>
            <person name="Levasseur A."/>
            <person name="Lombard V."/>
            <person name="Morin E."/>
            <person name="Otillar R."/>
            <person name="Lindquist E.A."/>
            <person name="Sun H."/>
            <person name="LaButti K.M."/>
            <person name="Schmutz J."/>
            <person name="Jabbour D."/>
            <person name="Luo H."/>
            <person name="Baker S.E."/>
            <person name="Pisabarro A.G."/>
            <person name="Walton J.D."/>
            <person name="Blanchette R.A."/>
            <person name="Henrissat B."/>
            <person name="Martin F."/>
            <person name="Cullen D."/>
            <person name="Hibbett D.S."/>
            <person name="Grigoriev I.V."/>
        </authorList>
    </citation>
    <scope>NUCLEOTIDE SEQUENCE [LARGE SCALE GENOMIC DNA]</scope>
    <source>
        <strain evidence="8">MUCL 33604</strain>
    </source>
</reference>
<dbReference type="GO" id="GO:0000724">
    <property type="term" value="P:double-strand break repair via homologous recombination"/>
    <property type="evidence" value="ECO:0007669"/>
    <property type="project" value="TreeGrafter"/>
</dbReference>
<organism evidence="7 8">
    <name type="scientific">Jaapia argillacea MUCL 33604</name>
    <dbReference type="NCBI Taxonomy" id="933084"/>
    <lineage>
        <taxon>Eukaryota</taxon>
        <taxon>Fungi</taxon>
        <taxon>Dikarya</taxon>
        <taxon>Basidiomycota</taxon>
        <taxon>Agaricomycotina</taxon>
        <taxon>Agaricomycetes</taxon>
        <taxon>Agaricomycetidae</taxon>
        <taxon>Jaapiales</taxon>
        <taxon>Jaapiaceae</taxon>
        <taxon>Jaapia</taxon>
    </lineage>
</organism>
<keyword evidence="8" id="KW-1185">Reference proteome</keyword>
<evidence type="ECO:0000256" key="1">
    <source>
        <dbReference type="ARBA" id="ARBA00005446"/>
    </source>
</evidence>
<evidence type="ECO:0000256" key="4">
    <source>
        <dbReference type="ARBA" id="ARBA00034617"/>
    </source>
</evidence>
<dbReference type="PROSITE" id="PS51194">
    <property type="entry name" value="HELICASE_CTER"/>
    <property type="match status" value="1"/>
</dbReference>
<evidence type="ECO:0000256" key="3">
    <source>
        <dbReference type="ARBA" id="ARBA00023235"/>
    </source>
</evidence>
<dbReference type="Gene3D" id="3.40.50.300">
    <property type="entry name" value="P-loop containing nucleotide triphosphate hydrolases"/>
    <property type="match status" value="1"/>
</dbReference>
<dbReference type="SUPFAM" id="SSF52540">
    <property type="entry name" value="P-loop containing nucleoside triphosphate hydrolases"/>
    <property type="match status" value="1"/>
</dbReference>
<dbReference type="PANTHER" id="PTHR13710:SF105">
    <property type="entry name" value="ATP-DEPENDENT DNA HELICASE Q1"/>
    <property type="match status" value="1"/>
</dbReference>
<dbReference type="OrthoDB" id="10261556at2759"/>
<dbReference type="STRING" id="933084.A0A067PZW4"/>
<dbReference type="InterPro" id="IPR027417">
    <property type="entry name" value="P-loop_NTPase"/>
</dbReference>